<dbReference type="EMBL" id="BMAR01000058">
    <property type="protein sequence ID" value="GFR52133.1"/>
    <property type="molecule type" value="Genomic_DNA"/>
</dbReference>
<evidence type="ECO:0000313" key="3">
    <source>
        <dbReference type="Proteomes" id="UP001054857"/>
    </source>
</evidence>
<accession>A0AAD3E4A4</accession>
<comment type="caution">
    <text evidence="2">The sequence shown here is derived from an EMBL/GenBank/DDBJ whole genome shotgun (WGS) entry which is preliminary data.</text>
</comment>
<evidence type="ECO:0000313" key="2">
    <source>
        <dbReference type="EMBL" id="GFR52133.1"/>
    </source>
</evidence>
<keyword evidence="3" id="KW-1185">Reference proteome</keyword>
<dbReference type="Proteomes" id="UP001054857">
    <property type="component" value="Unassembled WGS sequence"/>
</dbReference>
<feature type="region of interest" description="Disordered" evidence="1">
    <location>
        <begin position="305"/>
        <end position="330"/>
    </location>
</feature>
<dbReference type="AlphaFoldDB" id="A0AAD3E4A4"/>
<organism evidence="2 3">
    <name type="scientific">Astrephomene gubernaculifera</name>
    <dbReference type="NCBI Taxonomy" id="47775"/>
    <lineage>
        <taxon>Eukaryota</taxon>
        <taxon>Viridiplantae</taxon>
        <taxon>Chlorophyta</taxon>
        <taxon>core chlorophytes</taxon>
        <taxon>Chlorophyceae</taxon>
        <taxon>CS clade</taxon>
        <taxon>Chlamydomonadales</taxon>
        <taxon>Astrephomenaceae</taxon>
        <taxon>Astrephomene</taxon>
    </lineage>
</organism>
<feature type="region of interest" description="Disordered" evidence="1">
    <location>
        <begin position="147"/>
        <end position="218"/>
    </location>
</feature>
<name>A0AAD3E4A4_9CHLO</name>
<proteinExistence type="predicted"/>
<feature type="compositionally biased region" description="Gly residues" evidence="1">
    <location>
        <begin position="445"/>
        <end position="462"/>
    </location>
</feature>
<feature type="region of interest" description="Disordered" evidence="1">
    <location>
        <begin position="430"/>
        <end position="481"/>
    </location>
</feature>
<sequence length="545" mass="58705">CKNCSFNSHSGRGARMLALRADRQPQRRTGVSGRIVRRASENATKVPVSKKCKLDIKRKHLKAAIPGCLSVNSYAVNLQLQIDGEKLPDLYKCTIKKHVNNKTSCVSYRLQGTGIYNYLRGLYMRGFCCGDDPGVVVLVASSEAAPDLSYSGQSDGEDADEQGEARAVAREDTDSEAEKRPQRQRRQQRPRQQRKRRRDESEDEQDEDIGQLGTVPALEGLSGQQAPAYMGYLLPAQVEAFADPHEPHPFHQPHLFLQQQFNHHHHQQQHFHHHLLQQEQFPQQQFQQEPLQPLQQYHHERLRSHPLHSAHQSPNGGDPAHMGLHSDALPGGCGDDSSAALVCHEGIDDDGVSALDVAGVAEDVAAAVAEVERRAARECSISGTSIGLPAEPKWLDHLAIGVGLDGVGGLADGSSLLSGGGAGGTGLLELGSDGGITGPEINVSDGGGVGGGESSIGGGNGQQHGAAGLPGGCPRLQSPLNLSPFSPRLLQELTGRPHLPRGLGQQQPAHTWGQLPPLDFDTNYASNLWPRQQLAWPDSLGIGML</sequence>
<protein>
    <submittedName>
        <fullName evidence="2">Uncharacterized protein</fullName>
    </submittedName>
</protein>
<evidence type="ECO:0000256" key="1">
    <source>
        <dbReference type="SAM" id="MobiDB-lite"/>
    </source>
</evidence>
<feature type="non-terminal residue" evidence="2">
    <location>
        <position position="1"/>
    </location>
</feature>
<gene>
    <name evidence="2" type="ORF">Agub_g14648</name>
</gene>
<feature type="compositionally biased region" description="Basic and acidic residues" evidence="1">
    <location>
        <begin position="163"/>
        <end position="181"/>
    </location>
</feature>
<reference evidence="2 3" key="1">
    <citation type="journal article" date="2021" name="Sci. Rep.">
        <title>Genome sequencing of the multicellular alga Astrephomene provides insights into convergent evolution of germ-soma differentiation.</title>
        <authorList>
            <person name="Yamashita S."/>
            <person name="Yamamoto K."/>
            <person name="Matsuzaki R."/>
            <person name="Suzuki S."/>
            <person name="Yamaguchi H."/>
            <person name="Hirooka S."/>
            <person name="Minakuchi Y."/>
            <person name="Miyagishima S."/>
            <person name="Kawachi M."/>
            <person name="Toyoda A."/>
            <person name="Nozaki H."/>
        </authorList>
    </citation>
    <scope>NUCLEOTIDE SEQUENCE [LARGE SCALE GENOMIC DNA]</scope>
    <source>
        <strain evidence="2 3">NIES-4017</strain>
    </source>
</reference>
<feature type="region of interest" description="Disordered" evidence="1">
    <location>
        <begin position="495"/>
        <end position="515"/>
    </location>
</feature>
<feature type="compositionally biased region" description="Basic residues" evidence="1">
    <location>
        <begin position="182"/>
        <end position="197"/>
    </location>
</feature>